<dbReference type="SUPFAM" id="SSF47473">
    <property type="entry name" value="EF-hand"/>
    <property type="match status" value="1"/>
</dbReference>
<feature type="domain" description="EF-hand" evidence="8">
    <location>
        <begin position="80"/>
        <end position="115"/>
    </location>
</feature>
<keyword evidence="6" id="KW-0007">Acetylation</keyword>
<feature type="domain" description="EF-hand" evidence="8">
    <location>
        <begin position="193"/>
        <end position="228"/>
    </location>
</feature>
<evidence type="ECO:0000256" key="5">
    <source>
        <dbReference type="ARBA" id="ARBA00022837"/>
    </source>
</evidence>
<protein>
    <recommendedName>
        <fullName evidence="2">Calmodulin</fullName>
    </recommendedName>
</protein>
<dbReference type="FunFam" id="1.10.238.10:FF:000178">
    <property type="entry name" value="Calmodulin-2 A"/>
    <property type="match status" value="1"/>
</dbReference>
<proteinExistence type="inferred from homology"/>
<dbReference type="EMBL" id="CAMXCT010006799">
    <property type="protein sequence ID" value="CAI4020250.1"/>
    <property type="molecule type" value="Genomic_DNA"/>
</dbReference>
<dbReference type="Proteomes" id="UP001152797">
    <property type="component" value="Unassembled WGS sequence"/>
</dbReference>
<feature type="region of interest" description="Disordered" evidence="7">
    <location>
        <begin position="113"/>
        <end position="132"/>
    </location>
</feature>
<accession>A0A9P1GSK4</accession>
<comment type="similarity">
    <text evidence="1">Belongs to the centrin family.</text>
</comment>
<dbReference type="Pfam" id="PF14327">
    <property type="entry name" value="CSTF2_hinge"/>
    <property type="match status" value="1"/>
</dbReference>
<evidence type="ECO:0000256" key="3">
    <source>
        <dbReference type="ARBA" id="ARBA00022723"/>
    </source>
</evidence>
<dbReference type="GO" id="GO:0016460">
    <property type="term" value="C:myosin II complex"/>
    <property type="evidence" value="ECO:0007669"/>
    <property type="project" value="TreeGrafter"/>
</dbReference>
<dbReference type="InterPro" id="IPR018247">
    <property type="entry name" value="EF_Hand_1_Ca_BS"/>
</dbReference>
<dbReference type="CDD" id="cd00051">
    <property type="entry name" value="EFh"/>
    <property type="match status" value="2"/>
</dbReference>
<dbReference type="EMBL" id="CAMXCT030006799">
    <property type="protein sequence ID" value="CAL4807562.1"/>
    <property type="molecule type" value="Genomic_DNA"/>
</dbReference>
<dbReference type="InterPro" id="IPR025742">
    <property type="entry name" value="CSTF2_hinge"/>
</dbReference>
<evidence type="ECO:0000256" key="6">
    <source>
        <dbReference type="ARBA" id="ARBA00022990"/>
    </source>
</evidence>
<dbReference type="PROSITE" id="PS50222">
    <property type="entry name" value="EF_HAND_2"/>
    <property type="match status" value="3"/>
</dbReference>
<evidence type="ECO:0000256" key="2">
    <source>
        <dbReference type="ARBA" id="ARBA00020786"/>
    </source>
</evidence>
<comment type="caution">
    <text evidence="9">The sequence shown here is derived from an EMBL/GenBank/DDBJ whole genome shotgun (WGS) entry which is preliminary data.</text>
</comment>
<dbReference type="EMBL" id="CAMXCT020006799">
    <property type="protein sequence ID" value="CAL1173625.1"/>
    <property type="molecule type" value="Genomic_DNA"/>
</dbReference>
<dbReference type="InterPro" id="IPR002048">
    <property type="entry name" value="EF_hand_dom"/>
</dbReference>
<evidence type="ECO:0000259" key="8">
    <source>
        <dbReference type="PROSITE" id="PS50222"/>
    </source>
</evidence>
<dbReference type="PROSITE" id="PS00018">
    <property type="entry name" value="EF_HAND_1"/>
    <property type="match status" value="3"/>
</dbReference>
<evidence type="ECO:0000313" key="11">
    <source>
        <dbReference type="Proteomes" id="UP001152797"/>
    </source>
</evidence>
<keyword evidence="4" id="KW-0677">Repeat</keyword>
<dbReference type="OrthoDB" id="26525at2759"/>
<evidence type="ECO:0000313" key="10">
    <source>
        <dbReference type="EMBL" id="CAL1173625.1"/>
    </source>
</evidence>
<evidence type="ECO:0000256" key="7">
    <source>
        <dbReference type="SAM" id="MobiDB-lite"/>
    </source>
</evidence>
<sequence>MGDKAALAAMGISDAPPPKVVETVPHFTSHAEELMKSVAELLKKKRLRASDLFKKIDASGDGNVTGEELRMGLHDLGFKLTDADLTSIMAVIDKDGGGEVSVKEFDRAMRAAEKLPSKKERQAVQEEKVTKKRGITEEDKEEFRQIFCLFKQLSQARSAAGSDSNISLAEWNETGTIGADDLETLLEAVGLKLSPSQMDAMIGEIDMDGNGEIDFVEFCNSMARRMQIDYEPEDVTAAFKAFARNAPDGMIRVHDLREALRTYMHAEVSDSQVEELLQHYKECFVSSPDSNWEFFKQPGSLTIDPSSLPKVDTIADKLQRKKEQEAAEKAKMAQAEEAQRAEVARLMETLTPAQVLHVLGEMQRLTLRAPDVARALLGENAQLGLALQHAQFLAGMLEECFGSLLCRCQDAELGR</sequence>
<dbReference type="SMART" id="SM00054">
    <property type="entry name" value="EFh"/>
    <property type="match status" value="3"/>
</dbReference>
<dbReference type="PANTHER" id="PTHR23048:SF0">
    <property type="entry name" value="CALMODULIN LIKE 3"/>
    <property type="match status" value="1"/>
</dbReference>
<reference evidence="10" key="2">
    <citation type="submission" date="2024-04" db="EMBL/GenBank/DDBJ databases">
        <authorList>
            <person name="Chen Y."/>
            <person name="Shah S."/>
            <person name="Dougan E. K."/>
            <person name="Thang M."/>
            <person name="Chan C."/>
        </authorList>
    </citation>
    <scope>NUCLEOTIDE SEQUENCE [LARGE SCALE GENOMIC DNA]</scope>
</reference>
<evidence type="ECO:0000256" key="1">
    <source>
        <dbReference type="ARBA" id="ARBA00005253"/>
    </source>
</evidence>
<dbReference type="Pfam" id="PF13499">
    <property type="entry name" value="EF-hand_7"/>
    <property type="match status" value="1"/>
</dbReference>
<feature type="domain" description="EF-hand" evidence="8">
    <location>
        <begin position="44"/>
        <end position="79"/>
    </location>
</feature>
<gene>
    <name evidence="9" type="ORF">C1SCF055_LOCUS44687</name>
</gene>
<organism evidence="9">
    <name type="scientific">Cladocopium goreaui</name>
    <dbReference type="NCBI Taxonomy" id="2562237"/>
    <lineage>
        <taxon>Eukaryota</taxon>
        <taxon>Sar</taxon>
        <taxon>Alveolata</taxon>
        <taxon>Dinophyceae</taxon>
        <taxon>Suessiales</taxon>
        <taxon>Symbiodiniaceae</taxon>
        <taxon>Cladocopium</taxon>
    </lineage>
</organism>
<keyword evidence="11" id="KW-1185">Reference proteome</keyword>
<dbReference type="PANTHER" id="PTHR23048">
    <property type="entry name" value="MYOSIN LIGHT CHAIN 1, 3"/>
    <property type="match status" value="1"/>
</dbReference>
<evidence type="ECO:0000256" key="4">
    <source>
        <dbReference type="ARBA" id="ARBA00022737"/>
    </source>
</evidence>
<evidence type="ECO:0000313" key="9">
    <source>
        <dbReference type="EMBL" id="CAI4020250.1"/>
    </source>
</evidence>
<dbReference type="InterPro" id="IPR011992">
    <property type="entry name" value="EF-hand-dom_pair"/>
</dbReference>
<keyword evidence="5" id="KW-0106">Calcium</keyword>
<keyword evidence="3" id="KW-0479">Metal-binding</keyword>
<name>A0A9P1GSK4_9DINO</name>
<dbReference type="AlphaFoldDB" id="A0A9P1GSK4"/>
<reference evidence="9" key="1">
    <citation type="submission" date="2022-10" db="EMBL/GenBank/DDBJ databases">
        <authorList>
            <person name="Chen Y."/>
            <person name="Dougan E. K."/>
            <person name="Chan C."/>
            <person name="Rhodes N."/>
            <person name="Thang M."/>
        </authorList>
    </citation>
    <scope>NUCLEOTIDE SEQUENCE</scope>
</reference>
<dbReference type="Pfam" id="PF13833">
    <property type="entry name" value="EF-hand_8"/>
    <property type="match status" value="1"/>
</dbReference>
<dbReference type="Gene3D" id="1.10.238.10">
    <property type="entry name" value="EF-hand"/>
    <property type="match status" value="2"/>
</dbReference>
<dbReference type="GO" id="GO:0005509">
    <property type="term" value="F:calcium ion binding"/>
    <property type="evidence" value="ECO:0007669"/>
    <property type="project" value="InterPro"/>
</dbReference>
<dbReference type="InterPro" id="IPR050230">
    <property type="entry name" value="CALM/Myosin/TropC-like"/>
</dbReference>